<dbReference type="KEGG" id="msm:MSMEG_6430"/>
<evidence type="ECO:0000313" key="2">
    <source>
        <dbReference type="EMBL" id="ABK75708.1"/>
    </source>
</evidence>
<keyword evidence="1" id="KW-1133">Transmembrane helix</keyword>
<dbReference type="OrthoDB" id="4688664at2"/>
<evidence type="ECO:0000256" key="1">
    <source>
        <dbReference type="SAM" id="Phobius"/>
    </source>
</evidence>
<feature type="transmembrane region" description="Helical" evidence="1">
    <location>
        <begin position="68"/>
        <end position="87"/>
    </location>
</feature>
<feature type="transmembrane region" description="Helical" evidence="1">
    <location>
        <begin position="141"/>
        <end position="163"/>
    </location>
</feature>
<dbReference type="PATRIC" id="fig|246196.19.peg.6256"/>
<dbReference type="EMBL" id="CP000480">
    <property type="protein sequence ID" value="ABK75708.1"/>
    <property type="molecule type" value="Genomic_DNA"/>
</dbReference>
<keyword evidence="3" id="KW-1185">Reference proteome</keyword>
<accession>A0R655</accession>
<organism evidence="2 3">
    <name type="scientific">Mycolicibacterium smegmatis (strain ATCC 700084 / mc(2)155)</name>
    <name type="common">Mycobacterium smegmatis</name>
    <dbReference type="NCBI Taxonomy" id="246196"/>
    <lineage>
        <taxon>Bacteria</taxon>
        <taxon>Bacillati</taxon>
        <taxon>Actinomycetota</taxon>
        <taxon>Actinomycetes</taxon>
        <taxon>Mycobacteriales</taxon>
        <taxon>Mycobacteriaceae</taxon>
        <taxon>Mycolicibacterium</taxon>
    </lineage>
</organism>
<name>A0R655_MYCS2</name>
<protein>
    <submittedName>
        <fullName evidence="2">Uncharacterized protein</fullName>
    </submittedName>
</protein>
<keyword evidence="1" id="KW-0472">Membrane</keyword>
<sequence>MIIWVIAGLLGLATGLRIGWALVNKQSLVSSAMIVALGSLGAVAALNWQPLALLIDTLLRWPNLAVGLSQVALVACAAGSCVMITSASSERSPVTTRRIAFAQYGIAAVVAVISLVMFFLAGRQPEMAPEEYLKHQLGDNGMSWLLPLLYVLLALTLVAWAGLRYSNRSRRGRALFVFTVGMVLIVAASAFFLLRAVGTSDTIGVGAAATLLGCAMVVVAAGSLLPSIEDWFGARQELRVIAPLLDELGKRQPDVGIGVRPRGPLVFRVAERMSLISDALYLEATAAESRRRKAARHGSGSADRPVLDVPEVTPQEQARAVAQWIHDTRDEDAPASAFPGLSWLGQPESLSDREWILAIAQQYREIERAGTPSDSPERDLLTLHDIIAGRGPESSLRGVELFAAAQFLGLLDQVLLSLRRQSDGAGSNAADPFVTHVREPGEFLVELLVVLVVGEVRGLDTEEVGKSSHGCGGRVGAVPRTQLRKIRSRHGDALGLERSNHLGRRVGSAPGGINRVEQAVQTGGERLAHRFDLHMIHERNEKAAYLLTIVPSVVTTTKCKPRKS</sequence>
<keyword evidence="1" id="KW-0812">Transmembrane</keyword>
<dbReference type="AlphaFoldDB" id="A0R655"/>
<dbReference type="Proteomes" id="UP000000757">
    <property type="component" value="Chromosome"/>
</dbReference>
<evidence type="ECO:0000313" key="3">
    <source>
        <dbReference type="Proteomes" id="UP000000757"/>
    </source>
</evidence>
<feature type="transmembrane region" description="Helical" evidence="1">
    <location>
        <begin position="175"/>
        <end position="197"/>
    </location>
</feature>
<gene>
    <name evidence="2" type="ordered locus">MSMEG_6430</name>
</gene>
<feature type="transmembrane region" description="Helical" evidence="1">
    <location>
        <begin position="99"/>
        <end position="121"/>
    </location>
</feature>
<feature type="transmembrane region" description="Helical" evidence="1">
    <location>
        <begin position="203"/>
        <end position="225"/>
    </location>
</feature>
<reference evidence="2 3" key="1">
    <citation type="submission" date="2006-10" db="EMBL/GenBank/DDBJ databases">
        <authorList>
            <person name="Fleischmann R.D."/>
            <person name="Dodson R.J."/>
            <person name="Haft D.H."/>
            <person name="Merkel J.S."/>
            <person name="Nelson W.C."/>
            <person name="Fraser C.M."/>
        </authorList>
    </citation>
    <scope>NUCLEOTIDE SEQUENCE [LARGE SCALE GENOMIC DNA]</scope>
    <source>
        <strain evidence="3">ATCC 700084 / mc(2)155</strain>
    </source>
</reference>
<dbReference type="STRING" id="246196.MSMEG_6430"/>
<proteinExistence type="predicted"/>
<feature type="transmembrane region" description="Helical" evidence="1">
    <location>
        <begin position="6"/>
        <end position="23"/>
    </location>
</feature>
<feature type="transmembrane region" description="Helical" evidence="1">
    <location>
        <begin position="28"/>
        <end position="48"/>
    </location>
</feature>